<dbReference type="EMBL" id="CADCVG010000002">
    <property type="protein sequence ID" value="CAA9442451.1"/>
    <property type="molecule type" value="Genomic_DNA"/>
</dbReference>
<feature type="region of interest" description="Disordered" evidence="1">
    <location>
        <begin position="1"/>
        <end position="96"/>
    </location>
</feature>
<keyword evidence="2" id="KW-0436">Ligase</keyword>
<feature type="non-terminal residue" evidence="2">
    <location>
        <position position="96"/>
    </location>
</feature>
<feature type="compositionally biased region" description="Basic and acidic residues" evidence="1">
    <location>
        <begin position="1"/>
        <end position="11"/>
    </location>
</feature>
<dbReference type="EC" id="6.5.1.2" evidence="2"/>
<evidence type="ECO:0000313" key="2">
    <source>
        <dbReference type="EMBL" id="CAA9442451.1"/>
    </source>
</evidence>
<gene>
    <name evidence="2" type="ORF">AVDCRST_MAG14-82</name>
</gene>
<protein>
    <submittedName>
        <fullName evidence="2">DNA ligase (NAD(+))</fullName>
        <ecNumber evidence="2">6.5.1.2</ecNumber>
    </submittedName>
</protein>
<dbReference type="AlphaFoldDB" id="A0A6J4QF71"/>
<accession>A0A6J4QF71</accession>
<proteinExistence type="predicted"/>
<reference evidence="2" key="1">
    <citation type="submission" date="2020-02" db="EMBL/GenBank/DDBJ databases">
        <authorList>
            <person name="Meier V. D."/>
        </authorList>
    </citation>
    <scope>NUCLEOTIDE SEQUENCE</scope>
    <source>
        <strain evidence="2">AVDCRST_MAG14</strain>
    </source>
</reference>
<dbReference type="GO" id="GO:0003911">
    <property type="term" value="F:DNA ligase (NAD+) activity"/>
    <property type="evidence" value="ECO:0007669"/>
    <property type="project" value="UniProtKB-EC"/>
</dbReference>
<organism evidence="2">
    <name type="scientific">uncultured Rubrobacteraceae bacterium</name>
    <dbReference type="NCBI Taxonomy" id="349277"/>
    <lineage>
        <taxon>Bacteria</taxon>
        <taxon>Bacillati</taxon>
        <taxon>Actinomycetota</taxon>
        <taxon>Rubrobacteria</taxon>
        <taxon>Rubrobacterales</taxon>
        <taxon>Rubrobacteraceae</taxon>
        <taxon>environmental samples</taxon>
    </lineage>
</organism>
<feature type="non-terminal residue" evidence="2">
    <location>
        <position position="1"/>
    </location>
</feature>
<name>A0A6J4QF71_9ACTN</name>
<evidence type="ECO:0000256" key="1">
    <source>
        <dbReference type="SAM" id="MobiDB-lite"/>
    </source>
</evidence>
<sequence length="96" mass="10645">VREITRQDQDRGAQGAGPVSQPPLLRRGCSGDPRRRVRRPLQRARIPGGRTPRARHPGLPHPESRRRAPGGVPAGPPRRPDALPGQRPQARRTERV</sequence>